<dbReference type="Pfam" id="PF05922">
    <property type="entry name" value="Inhibitor_I9"/>
    <property type="match status" value="1"/>
</dbReference>
<feature type="active site" description="Charge relay system" evidence="6 7">
    <location>
        <position position="296"/>
    </location>
</feature>
<dbReference type="GO" id="GO:0004252">
    <property type="term" value="F:serine-type endopeptidase activity"/>
    <property type="evidence" value="ECO:0007669"/>
    <property type="project" value="UniProtKB-UniRule"/>
</dbReference>
<dbReference type="InterPro" id="IPR023828">
    <property type="entry name" value="Peptidase_S8_Ser-AS"/>
</dbReference>
<dbReference type="PRINTS" id="PR00723">
    <property type="entry name" value="SUBTILISIN"/>
</dbReference>
<dbReference type="InterPro" id="IPR034197">
    <property type="entry name" value="Peptidases_S8_3"/>
</dbReference>
<evidence type="ECO:0000259" key="12">
    <source>
        <dbReference type="Pfam" id="PF17766"/>
    </source>
</evidence>
<protein>
    <submittedName>
        <fullName evidence="13">Uncharacterized protein</fullName>
    </submittedName>
</protein>
<sequence>MGHCRQEDYNRLRPLSYRGADVFILAFSLISKASYENIAKKWIPELRHYAPGVPIILVGTKLDLRDDNQFFIDHPGAVAISSAQGEELRKQIGALAYVECSSKTQQNVKAVFDAAIKVVLLPPKHKKKKKRRSQKGRKRNSGALSQEWLPVRISRYSTEEANLFTFPLKKGDKREVYVVYMGAIHSQASDNTLKENHVQLLSSILPRGQPVEKYLLRRYKRSFSGFAARLSKNEADAISKKAGVISVFVDPIYQLHTTRSWDFLEETSVETDLNPTTEAGSSPASGGSDTIIGLLDTGIWPESESFSDNGMGPIPSRWKGTCMKGDDFDSSNCNKKIIGARHYDIDDDDSSSVNVLPTDVNSPRDDLGHGTHTASTAAGNPIKEASFYGLADGTAKGGSISSRIAMYKVCGIDGCPGSAMLSAFDDAIADGVDLLSISIGASIFLRPDFSTDPIAIGAFHAVEKGITVVCSAGNDGPDVGSIVNTAPWILTVGATTIDRYFESDVVLGGNNKAVKGEAINFSNLTKSATYPLIYAASARSNSSSADDASHCYLDTLNGTKIKGKIVICKQSDNDYSTGTKAEDIKNNGAIGAIFVNDLGKSVPTLYIDFPVTEVTTEASIQIMKYINSTKNPVATILPSITVPKYKPAPEVAYFSSRGPSPETSNIVKPDISAPGVNILASWTQNKDNNVGPSGHKPSHFNLVSGTSMACPHVAGIAAIIKSWNPTWSPAAIRSAIMTTAMQTNNNKSPITIDSGPAATPYDYGSGVINPSSVLQPGLVYETEKNDYLQFLCNYGYTTEIIKNMTVIPNGFKCSKNSSKDLISNLNYPSIAISDFTGKERRIVKRVVKNVGGAEATTYVVSIKSPPELNVEVLPDKLQFSKSVTNLSYQVSFSASSSLHKGDYFGSITWSDGTHKVRSPFVVKSS</sequence>
<dbReference type="PROSITE" id="PS51421">
    <property type="entry name" value="RAS"/>
    <property type="match status" value="1"/>
</dbReference>
<dbReference type="InterPro" id="IPR036852">
    <property type="entry name" value="Peptidase_S8/S53_dom_sf"/>
</dbReference>
<feature type="active site" description="Charge relay system" evidence="6 7">
    <location>
        <position position="369"/>
    </location>
</feature>
<feature type="domain" description="PA" evidence="10">
    <location>
        <begin position="529"/>
        <end position="617"/>
    </location>
</feature>
<gene>
    <name evidence="13" type="ORF">KFK09_007835</name>
</gene>
<comment type="similarity">
    <text evidence="1 7">Belongs to the peptidase S8 family.</text>
</comment>
<evidence type="ECO:0000313" key="14">
    <source>
        <dbReference type="Proteomes" id="UP000829196"/>
    </source>
</evidence>
<dbReference type="SMART" id="SM00175">
    <property type="entry name" value="RAB"/>
    <property type="match status" value="1"/>
</dbReference>
<feature type="active site" description="Charge relay system" evidence="6 7">
    <location>
        <position position="707"/>
    </location>
</feature>
<dbReference type="PROSITE" id="PS00138">
    <property type="entry name" value="SUBTILASE_SER"/>
    <property type="match status" value="1"/>
</dbReference>
<dbReference type="EMBL" id="JAGYWB010000006">
    <property type="protein sequence ID" value="KAI0520363.1"/>
    <property type="molecule type" value="Genomic_DNA"/>
</dbReference>
<dbReference type="Gene3D" id="3.50.30.30">
    <property type="match status" value="1"/>
</dbReference>
<dbReference type="Proteomes" id="UP000829196">
    <property type="component" value="Unassembled WGS sequence"/>
</dbReference>
<keyword evidence="14" id="KW-1185">Reference proteome</keyword>
<feature type="domain" description="Subtilisin-like protease fibronectin type-III" evidence="12">
    <location>
        <begin position="824"/>
        <end position="922"/>
    </location>
</feature>
<dbReference type="SUPFAM" id="SSF52743">
    <property type="entry name" value="Subtilisin-like"/>
    <property type="match status" value="1"/>
</dbReference>
<evidence type="ECO:0000256" key="1">
    <source>
        <dbReference type="ARBA" id="ARBA00011073"/>
    </source>
</evidence>
<dbReference type="FunFam" id="3.40.50.200:FF:000006">
    <property type="entry name" value="Subtilisin-like protease SBT1.5"/>
    <property type="match status" value="1"/>
</dbReference>
<proteinExistence type="inferred from homology"/>
<evidence type="ECO:0000256" key="7">
    <source>
        <dbReference type="PROSITE-ProRule" id="PRU01240"/>
    </source>
</evidence>
<evidence type="ECO:0000256" key="3">
    <source>
        <dbReference type="ARBA" id="ARBA00022729"/>
    </source>
</evidence>
<dbReference type="InterPro" id="IPR003137">
    <property type="entry name" value="PA_domain"/>
</dbReference>
<dbReference type="SMART" id="SM00174">
    <property type="entry name" value="RHO"/>
    <property type="match status" value="1"/>
</dbReference>
<dbReference type="GO" id="GO:0003924">
    <property type="term" value="F:GTPase activity"/>
    <property type="evidence" value="ECO:0007669"/>
    <property type="project" value="InterPro"/>
</dbReference>
<dbReference type="GO" id="GO:0005525">
    <property type="term" value="F:GTP binding"/>
    <property type="evidence" value="ECO:0007669"/>
    <property type="project" value="InterPro"/>
</dbReference>
<dbReference type="InterPro" id="IPR000209">
    <property type="entry name" value="Peptidase_S8/S53_dom"/>
</dbReference>
<dbReference type="SMR" id="A0A8T3BXY7"/>
<evidence type="ECO:0000256" key="8">
    <source>
        <dbReference type="SAM" id="MobiDB-lite"/>
    </source>
</evidence>
<feature type="compositionally biased region" description="Polar residues" evidence="8">
    <location>
        <begin position="270"/>
        <end position="288"/>
    </location>
</feature>
<dbReference type="Gene3D" id="3.40.50.200">
    <property type="entry name" value="Peptidase S8/S53 domain"/>
    <property type="match status" value="1"/>
</dbReference>
<dbReference type="InterPro" id="IPR015500">
    <property type="entry name" value="Peptidase_S8_subtilisin-rel"/>
</dbReference>
<evidence type="ECO:0000256" key="6">
    <source>
        <dbReference type="PIRSR" id="PIRSR615500-1"/>
    </source>
</evidence>
<dbReference type="PROSITE" id="PS51892">
    <property type="entry name" value="SUBTILASE"/>
    <property type="match status" value="1"/>
</dbReference>
<dbReference type="InterPro" id="IPR027417">
    <property type="entry name" value="P-loop_NTPase"/>
</dbReference>
<dbReference type="InterPro" id="IPR037045">
    <property type="entry name" value="S8pro/Inhibitor_I9_sf"/>
</dbReference>
<dbReference type="InterPro" id="IPR045051">
    <property type="entry name" value="SBT"/>
</dbReference>
<dbReference type="Gene3D" id="3.30.70.80">
    <property type="entry name" value="Peptidase S8 propeptide/proteinase inhibitor I9"/>
    <property type="match status" value="1"/>
</dbReference>
<reference evidence="13" key="1">
    <citation type="journal article" date="2022" name="Front. Genet.">
        <title>Chromosome-Scale Assembly of the Dendrobium nobile Genome Provides Insights Into the Molecular Mechanism of the Biosynthesis of the Medicinal Active Ingredient of Dendrobium.</title>
        <authorList>
            <person name="Xu Q."/>
            <person name="Niu S.-C."/>
            <person name="Li K.-L."/>
            <person name="Zheng P.-J."/>
            <person name="Zhang X.-J."/>
            <person name="Jia Y."/>
            <person name="Liu Y."/>
            <person name="Niu Y.-X."/>
            <person name="Yu L.-H."/>
            <person name="Chen D.-F."/>
            <person name="Zhang G.-Q."/>
        </authorList>
    </citation>
    <scope>NUCLEOTIDE SEQUENCE</scope>
    <source>
        <tissue evidence="13">Leaf</tissue>
    </source>
</reference>
<dbReference type="OrthoDB" id="10256524at2759"/>
<dbReference type="CDD" id="cd04852">
    <property type="entry name" value="Peptidases_S8_3"/>
    <property type="match status" value="1"/>
</dbReference>
<feature type="domain" description="Inhibitor I9" evidence="11">
    <location>
        <begin position="176"/>
        <end position="256"/>
    </location>
</feature>
<keyword evidence="3" id="KW-0732">Signal</keyword>
<evidence type="ECO:0000256" key="2">
    <source>
        <dbReference type="ARBA" id="ARBA00022670"/>
    </source>
</evidence>
<dbReference type="AlphaFoldDB" id="A0A8T3BXY7"/>
<dbReference type="InterPro" id="IPR010259">
    <property type="entry name" value="S8pro/Inhibitor_I9"/>
</dbReference>
<name>A0A8T3BXY7_DENNO</name>
<dbReference type="PANTHER" id="PTHR10795">
    <property type="entry name" value="PROPROTEIN CONVERTASE SUBTILISIN/KEXIN"/>
    <property type="match status" value="1"/>
</dbReference>
<dbReference type="Gene3D" id="2.60.40.2310">
    <property type="match status" value="1"/>
</dbReference>
<dbReference type="Pfam" id="PF02225">
    <property type="entry name" value="PA"/>
    <property type="match status" value="1"/>
</dbReference>
<keyword evidence="5 7" id="KW-0720">Serine protease</keyword>
<dbReference type="Pfam" id="PF00082">
    <property type="entry name" value="Peptidase_S8"/>
    <property type="match status" value="1"/>
</dbReference>
<evidence type="ECO:0000259" key="9">
    <source>
        <dbReference type="Pfam" id="PF00082"/>
    </source>
</evidence>
<evidence type="ECO:0000256" key="5">
    <source>
        <dbReference type="ARBA" id="ARBA00022825"/>
    </source>
</evidence>
<dbReference type="InterPro" id="IPR001806">
    <property type="entry name" value="Small_GTPase"/>
</dbReference>
<comment type="caution">
    <text evidence="13">The sequence shown here is derived from an EMBL/GenBank/DDBJ whole genome shotgun (WGS) entry which is preliminary data.</text>
</comment>
<feature type="region of interest" description="Disordered" evidence="8">
    <location>
        <begin position="269"/>
        <end position="288"/>
    </location>
</feature>
<feature type="compositionally biased region" description="Basic residues" evidence="8">
    <location>
        <begin position="124"/>
        <end position="140"/>
    </location>
</feature>
<evidence type="ECO:0000256" key="4">
    <source>
        <dbReference type="ARBA" id="ARBA00022801"/>
    </source>
</evidence>
<dbReference type="PROSITE" id="PS51420">
    <property type="entry name" value="RHO"/>
    <property type="match status" value="1"/>
</dbReference>
<organism evidence="13 14">
    <name type="scientific">Dendrobium nobile</name>
    <name type="common">Orchid</name>
    <dbReference type="NCBI Taxonomy" id="94219"/>
    <lineage>
        <taxon>Eukaryota</taxon>
        <taxon>Viridiplantae</taxon>
        <taxon>Streptophyta</taxon>
        <taxon>Embryophyta</taxon>
        <taxon>Tracheophyta</taxon>
        <taxon>Spermatophyta</taxon>
        <taxon>Magnoliopsida</taxon>
        <taxon>Liliopsida</taxon>
        <taxon>Asparagales</taxon>
        <taxon>Orchidaceae</taxon>
        <taxon>Epidendroideae</taxon>
        <taxon>Malaxideae</taxon>
        <taxon>Dendrobiinae</taxon>
        <taxon>Dendrobium</taxon>
    </lineage>
</organism>
<feature type="domain" description="Peptidase S8/S53" evidence="9">
    <location>
        <begin position="287"/>
        <end position="746"/>
    </location>
</feature>
<dbReference type="Pfam" id="PF17766">
    <property type="entry name" value="fn3_6"/>
    <property type="match status" value="1"/>
</dbReference>
<dbReference type="Gene3D" id="3.40.50.300">
    <property type="entry name" value="P-loop containing nucleotide triphosphate hydrolases"/>
    <property type="match status" value="1"/>
</dbReference>
<dbReference type="FunFam" id="3.50.30.30:FF:000005">
    <property type="entry name" value="subtilisin-like protease SBT1.5"/>
    <property type="match status" value="1"/>
</dbReference>
<evidence type="ECO:0000259" key="11">
    <source>
        <dbReference type="Pfam" id="PF05922"/>
    </source>
</evidence>
<accession>A0A8T3BXY7</accession>
<dbReference type="PROSITE" id="PS51419">
    <property type="entry name" value="RAB"/>
    <property type="match status" value="1"/>
</dbReference>
<dbReference type="CDD" id="cd02120">
    <property type="entry name" value="PA_subtilisin_like"/>
    <property type="match status" value="1"/>
</dbReference>
<evidence type="ECO:0000259" key="10">
    <source>
        <dbReference type="Pfam" id="PF02225"/>
    </source>
</evidence>
<dbReference type="SMART" id="SM00173">
    <property type="entry name" value="RAS"/>
    <property type="match status" value="1"/>
</dbReference>
<dbReference type="Pfam" id="PF00071">
    <property type="entry name" value="Ras"/>
    <property type="match status" value="1"/>
</dbReference>
<evidence type="ECO:0000313" key="13">
    <source>
        <dbReference type="EMBL" id="KAI0520363.1"/>
    </source>
</evidence>
<keyword evidence="4 7" id="KW-0378">Hydrolase</keyword>
<keyword evidence="2 7" id="KW-0645">Protease</keyword>
<feature type="region of interest" description="Disordered" evidence="8">
    <location>
        <begin position="124"/>
        <end position="143"/>
    </location>
</feature>
<dbReference type="SUPFAM" id="SSF52540">
    <property type="entry name" value="P-loop containing nucleoside triphosphate hydrolases"/>
    <property type="match status" value="1"/>
</dbReference>
<dbReference type="GO" id="GO:0006508">
    <property type="term" value="P:proteolysis"/>
    <property type="evidence" value="ECO:0007669"/>
    <property type="project" value="UniProtKB-KW"/>
</dbReference>
<dbReference type="InterPro" id="IPR041469">
    <property type="entry name" value="Subtilisin-like_FN3"/>
</dbReference>